<protein>
    <submittedName>
        <fullName evidence="1">Uncharacterized protein</fullName>
    </submittedName>
</protein>
<comment type="caution">
    <text evidence="1">The sequence shown here is derived from an EMBL/GenBank/DDBJ whole genome shotgun (WGS) entry which is preliminary data.</text>
</comment>
<proteinExistence type="predicted"/>
<sequence length="81" mass="9552">MIPPIVRYNKENFRSPMEEASKRARADEIKRLEDQRNKMKSGSLLESNNRIKMKELKLKIPKSESPFTTKRKSNYIKDGII</sequence>
<organism evidence="1">
    <name type="scientific">marine sediment metagenome</name>
    <dbReference type="NCBI Taxonomy" id="412755"/>
    <lineage>
        <taxon>unclassified sequences</taxon>
        <taxon>metagenomes</taxon>
        <taxon>ecological metagenomes</taxon>
    </lineage>
</organism>
<accession>X1SR90</accession>
<evidence type="ECO:0000313" key="1">
    <source>
        <dbReference type="EMBL" id="GAI77870.1"/>
    </source>
</evidence>
<dbReference type="AlphaFoldDB" id="X1SR90"/>
<name>X1SR90_9ZZZZ</name>
<dbReference type="EMBL" id="BARW01006577">
    <property type="protein sequence ID" value="GAI77870.1"/>
    <property type="molecule type" value="Genomic_DNA"/>
</dbReference>
<reference evidence="1" key="1">
    <citation type="journal article" date="2014" name="Front. Microbiol.">
        <title>High frequency of phylogenetically diverse reductive dehalogenase-homologous genes in deep subseafloor sedimentary metagenomes.</title>
        <authorList>
            <person name="Kawai M."/>
            <person name="Futagami T."/>
            <person name="Toyoda A."/>
            <person name="Takaki Y."/>
            <person name="Nishi S."/>
            <person name="Hori S."/>
            <person name="Arai W."/>
            <person name="Tsubouchi T."/>
            <person name="Morono Y."/>
            <person name="Uchiyama I."/>
            <person name="Ito T."/>
            <person name="Fujiyama A."/>
            <person name="Inagaki F."/>
            <person name="Takami H."/>
        </authorList>
    </citation>
    <scope>NUCLEOTIDE SEQUENCE</scope>
    <source>
        <strain evidence="1">Expedition CK06-06</strain>
    </source>
</reference>
<gene>
    <name evidence="1" type="ORF">S12H4_13822</name>
</gene>